<comment type="caution">
    <text evidence="2">The sequence shown here is derived from an EMBL/GenBank/DDBJ whole genome shotgun (WGS) entry which is preliminary data.</text>
</comment>
<protein>
    <recommendedName>
        <fullName evidence="4">Secretion protein</fullName>
    </recommendedName>
</protein>
<evidence type="ECO:0000256" key="1">
    <source>
        <dbReference type="SAM" id="SignalP"/>
    </source>
</evidence>
<sequence length="127" mass="14375">MRTRTIFSLVFMLLAYIMQAQSNEVEVYTEDAKLFTVYVDGVKINQTPLSNVKFTSTKSNNVDFKIVFEENQTILEKKAVEVVSNTNKMSFTNGAKAVYLLKPNSTGYEFIQTSVTNRPNTGQKVLD</sequence>
<name>A0ABV9P7W6_9FLAO</name>
<dbReference type="EMBL" id="JBHSGW010000027">
    <property type="protein sequence ID" value="MFC4740861.1"/>
    <property type="molecule type" value="Genomic_DNA"/>
</dbReference>
<evidence type="ECO:0000313" key="3">
    <source>
        <dbReference type="Proteomes" id="UP001595885"/>
    </source>
</evidence>
<keyword evidence="1" id="KW-0732">Signal</keyword>
<keyword evidence="3" id="KW-1185">Reference proteome</keyword>
<organism evidence="2 3">
    <name type="scientific">Flavobacterium ponti</name>
    <dbReference type="NCBI Taxonomy" id="665133"/>
    <lineage>
        <taxon>Bacteria</taxon>
        <taxon>Pseudomonadati</taxon>
        <taxon>Bacteroidota</taxon>
        <taxon>Flavobacteriia</taxon>
        <taxon>Flavobacteriales</taxon>
        <taxon>Flavobacteriaceae</taxon>
        <taxon>Flavobacterium</taxon>
    </lineage>
</organism>
<gene>
    <name evidence="2" type="ORF">ACFO3U_12740</name>
</gene>
<dbReference type="RefSeq" id="WP_379743070.1">
    <property type="nucleotide sequence ID" value="NZ_JBHSGW010000027.1"/>
</dbReference>
<accession>A0ABV9P7W6</accession>
<feature type="signal peptide" evidence="1">
    <location>
        <begin position="1"/>
        <end position="22"/>
    </location>
</feature>
<feature type="chain" id="PRO_5046871343" description="Secretion protein" evidence="1">
    <location>
        <begin position="23"/>
        <end position="127"/>
    </location>
</feature>
<reference evidence="3" key="1">
    <citation type="journal article" date="2019" name="Int. J. Syst. Evol. Microbiol.">
        <title>The Global Catalogue of Microorganisms (GCM) 10K type strain sequencing project: providing services to taxonomists for standard genome sequencing and annotation.</title>
        <authorList>
            <consortium name="The Broad Institute Genomics Platform"/>
            <consortium name="The Broad Institute Genome Sequencing Center for Infectious Disease"/>
            <person name="Wu L."/>
            <person name="Ma J."/>
        </authorList>
    </citation>
    <scope>NUCLEOTIDE SEQUENCE [LARGE SCALE GENOMIC DNA]</scope>
    <source>
        <strain evidence="3">CCUG 50349</strain>
    </source>
</reference>
<evidence type="ECO:0008006" key="4">
    <source>
        <dbReference type="Google" id="ProtNLM"/>
    </source>
</evidence>
<dbReference type="Proteomes" id="UP001595885">
    <property type="component" value="Unassembled WGS sequence"/>
</dbReference>
<evidence type="ECO:0000313" key="2">
    <source>
        <dbReference type="EMBL" id="MFC4740861.1"/>
    </source>
</evidence>
<proteinExistence type="predicted"/>